<name>A0AAN0XZM1_9VIBR</name>
<feature type="coiled-coil region" evidence="1">
    <location>
        <begin position="895"/>
        <end position="939"/>
    </location>
</feature>
<dbReference type="KEGG" id="vbr:A6E01_19770"/>
<evidence type="ECO:0000259" key="3">
    <source>
        <dbReference type="SMART" id="SM00487"/>
    </source>
</evidence>
<dbReference type="GO" id="GO:0003677">
    <property type="term" value="F:DNA binding"/>
    <property type="evidence" value="ECO:0007669"/>
    <property type="project" value="InterPro"/>
</dbReference>
<feature type="region of interest" description="Disordered" evidence="2">
    <location>
        <begin position="1609"/>
        <end position="1628"/>
    </location>
</feature>
<dbReference type="InterPro" id="IPR029063">
    <property type="entry name" value="SAM-dependent_MTases_sf"/>
</dbReference>
<dbReference type="RefSeq" id="WP_065211215.1">
    <property type="nucleotide sequence ID" value="NZ_CP016179.1"/>
</dbReference>
<evidence type="ECO:0008006" key="7">
    <source>
        <dbReference type="Google" id="ProtNLM"/>
    </source>
</evidence>
<protein>
    <recommendedName>
        <fullName evidence="7">Helicase ATP-binding domain-containing protein</fullName>
    </recommendedName>
</protein>
<dbReference type="InterPro" id="IPR027417">
    <property type="entry name" value="P-loop_NTPase"/>
</dbReference>
<dbReference type="SUPFAM" id="SSF52540">
    <property type="entry name" value="P-loop containing nucleoside triphosphate hydrolases"/>
    <property type="match status" value="2"/>
</dbReference>
<feature type="domain" description="Helicase C-terminal" evidence="4">
    <location>
        <begin position="1250"/>
        <end position="1333"/>
    </location>
</feature>
<dbReference type="PANTHER" id="PTHR41313">
    <property type="entry name" value="ADENINE-SPECIFIC METHYLTRANSFERASE"/>
    <property type="match status" value="1"/>
</dbReference>
<dbReference type="Pfam" id="PF04851">
    <property type="entry name" value="ResIII"/>
    <property type="match status" value="1"/>
</dbReference>
<dbReference type="PRINTS" id="PR00507">
    <property type="entry name" value="N12N6MTFRASE"/>
</dbReference>
<dbReference type="InterPro" id="IPR052933">
    <property type="entry name" value="DNA_Protect_Modify"/>
</dbReference>
<dbReference type="GO" id="GO:0016787">
    <property type="term" value="F:hydrolase activity"/>
    <property type="evidence" value="ECO:0007669"/>
    <property type="project" value="InterPro"/>
</dbReference>
<proteinExistence type="predicted"/>
<keyword evidence="5" id="KW-0614">Plasmid</keyword>
<dbReference type="GO" id="GO:0005524">
    <property type="term" value="F:ATP binding"/>
    <property type="evidence" value="ECO:0007669"/>
    <property type="project" value="InterPro"/>
</dbReference>
<sequence>MLNSLSLMDYLLPVHCKASETPVARSINKALPKKQRTSYLQTVVYGLAVLTKLNSETRQPTTEEIELLNLFDGFGKLAPVFNSGHDKNSTLQQALDAFSPNAYSTARRGVLSSFYTPESLVNHMWRTVQRLGCTEGNVLDPSIGNGIFAKLTPQSFKGKQYGIELDPVTYEFARHTTPNTKIYNQRFEDCHLPNTGNFSLVQSNIPFGSFKARSKEFGRVSIHSYFFLRALKELHEGGLVSFLTSAWFMDSSDSSVRQELAKNARLVSAVRLPSNTFDKKGANVTTDILIFQKVTGGEQNPSWIETKTYDDLTINTLFGDNPHLVAGELSKGNDFNHSSCEVTYSGTDLDAEIESILDAQSEAPVFFKNTTTKQVAKNWDLSSIATASKPNKTDHSINELANTDNTIFQLKQNGFIGIECDNLKKRDRFLAYIRIKDALKSLIHAERCDLSSEIPKLRMALNNCYTRFVRSFGPLSRKVNRLQLRTCSHYLRCKGLELNYVDPVKAHAIPESFSNSPILTERVYTPPQKPTSAHNITEACAISMFELDEIDFDYISELLNLNPQAVERLAIEENVVFKNPKTERYELAVIYLSGNLNEKIELAKASGKEYQQHIQALTDALPPRIKSADISVTMGVEWIDPCHYSAFVSHLMGQQDCANVVLVNHRWHVLLTGHGNYYSKMRQWGTGRRDANLIIESALNHKPIVIKTDDAVDHVATTEANQKVEEVTEAFNAWIMRDAKRRAEITESYNKHCNSFVVPSFTAIAEHLVINNCNLNLRNYQLEAVSSALLKKSIMLDCCVGSGKTIITQAIAMKLREIYGKASRPVVVTTNSLVPQYASDFQANFPAANILVIEPGLSPTQREELLNIAITSDHDCIIIPESTFKALPAPIEMQMNIIKHEIEELEEALETSKENNITVKGIERKKELREEQLTDLSNKTEFDSISYEDLNPTLIIRDETQAVKNLGYTSQMSNVKGMGNSVGSQRAFDFYVKTKFTQAQNGGLVLATGTSLSNSILEATTWLRMIESDYKKTIAIDSFIKTFAHPIQEFEIDVSGRNMRLSTSIKKFTNLPELLRIYRSSATVLSQEQLEDRLPNLADGRPAIPPYKNGKVTNEILEISPEQNQTFEWLVTKAKNSSKEFPMLKVMDIARKTSLDFRHIHPHRRTNNNIIDNIVKNVVRIHNEHKSFNGNQIVFADRGIPLRHRASAKKEIADLFKRAEKGEEDAIRLTEGLDRKSALEELSTDFSFYDDLTSELKGHGLTVAVVHDYNTPILKSKLKADFNAGRIDVLIGSTERLGTGWNLNERLVALHHGDLPLREGDFKQRMGRIRRANSRCYEAGFYNEVEVLTYSTTQTLDTWFLNLLHKKGEFTRAFNNGTLTIDSKRTYEPEDESVDFASLAAIVSGNPQLMELMKSQHKLKKLNLQLQAYNNRIFNAENSLDYFPKRIESLTNDMPKYITDTHASQRFIADPIITMQGQSPESAGKALNDIISIYRHRRDLEVTTLANYGDFTLTLSKSEYYNRYSLKGANTYTLNIPNCNAGGRAIDNAVMKKIKQLTELQSTVEDEISRCQLEQTSAEVEINEQFPHYEEIERLKKVISTIQLELANKQSEEQAEAKAEKESKKETA</sequence>
<geneLocation type="plasmid" evidence="5 6">
    <name>unnamed1</name>
</geneLocation>
<feature type="domain" description="Helicase ATP-binding" evidence="3">
    <location>
        <begin position="773"/>
        <end position="1050"/>
    </location>
</feature>
<keyword evidence="1" id="KW-0175">Coiled coil</keyword>
<evidence type="ECO:0000256" key="1">
    <source>
        <dbReference type="SAM" id="Coils"/>
    </source>
</evidence>
<dbReference type="Proteomes" id="UP000092018">
    <property type="component" value="Plasmid unnamed1"/>
</dbReference>
<dbReference type="EMBL" id="CP016179">
    <property type="protein sequence ID" value="ANO35453.1"/>
    <property type="molecule type" value="Genomic_DNA"/>
</dbReference>
<dbReference type="InterPro" id="IPR006935">
    <property type="entry name" value="Helicase/UvrB_N"/>
</dbReference>
<dbReference type="PANTHER" id="PTHR41313:SF1">
    <property type="entry name" value="DNA METHYLASE ADENINE-SPECIFIC DOMAIN-CONTAINING PROTEIN"/>
    <property type="match status" value="1"/>
</dbReference>
<evidence type="ECO:0000259" key="4">
    <source>
        <dbReference type="SMART" id="SM00490"/>
    </source>
</evidence>
<gene>
    <name evidence="5" type="ORF">A6E01_19770</name>
</gene>
<feature type="compositionally biased region" description="Basic and acidic residues" evidence="2">
    <location>
        <begin position="1610"/>
        <end position="1628"/>
    </location>
</feature>
<dbReference type="Gene3D" id="3.40.50.150">
    <property type="entry name" value="Vaccinia Virus protein VP39"/>
    <property type="match status" value="1"/>
</dbReference>
<dbReference type="SUPFAM" id="SSF53335">
    <property type="entry name" value="S-adenosyl-L-methionine-dependent methyltransferases"/>
    <property type="match status" value="1"/>
</dbReference>
<evidence type="ECO:0000313" key="6">
    <source>
        <dbReference type="Proteomes" id="UP000092018"/>
    </source>
</evidence>
<accession>A0AAN0XZM1</accession>
<evidence type="ECO:0000256" key="2">
    <source>
        <dbReference type="SAM" id="MobiDB-lite"/>
    </source>
</evidence>
<dbReference type="InterPro" id="IPR001650">
    <property type="entry name" value="Helicase_C-like"/>
</dbReference>
<reference evidence="5 6" key="1">
    <citation type="submission" date="2016-06" db="EMBL/GenBank/DDBJ databases">
        <title>Adaptive Radiation by Waves of Gene Transfer Leads to Fine-Scale Resource Partitioning in Marine Microbes.</title>
        <authorList>
            <person name="Hehemann J.-H."/>
            <person name="Arevalo P."/>
            <person name="Datta M.S."/>
            <person name="Yu X."/>
            <person name="Corzett C."/>
            <person name="Henschel A."/>
            <person name="Preheim S.P."/>
            <person name="Timberlake S."/>
            <person name="Alm E.J."/>
            <person name="Polz M.F."/>
        </authorList>
    </citation>
    <scope>NUCLEOTIDE SEQUENCE [LARGE SCALE GENOMIC DNA]</scope>
    <source>
        <strain evidence="5 6">FF50</strain>
        <plasmid evidence="5 6">unnamed1</plasmid>
    </source>
</reference>
<dbReference type="SMART" id="SM00490">
    <property type="entry name" value="HELICc"/>
    <property type="match status" value="1"/>
</dbReference>
<evidence type="ECO:0000313" key="5">
    <source>
        <dbReference type="EMBL" id="ANO35453.1"/>
    </source>
</evidence>
<organism evidence="5 6">
    <name type="scientific">Vibrio breoganii</name>
    <dbReference type="NCBI Taxonomy" id="553239"/>
    <lineage>
        <taxon>Bacteria</taxon>
        <taxon>Pseudomonadati</taxon>
        <taxon>Pseudomonadota</taxon>
        <taxon>Gammaproteobacteria</taxon>
        <taxon>Vibrionales</taxon>
        <taxon>Vibrionaceae</taxon>
        <taxon>Vibrio</taxon>
    </lineage>
</organism>
<feature type="coiled-coil region" evidence="1">
    <location>
        <begin position="1412"/>
        <end position="1439"/>
    </location>
</feature>
<dbReference type="InterPro" id="IPR014001">
    <property type="entry name" value="Helicase_ATP-bd"/>
</dbReference>
<dbReference type="Gene3D" id="3.40.50.300">
    <property type="entry name" value="P-loop containing nucleotide triphosphate hydrolases"/>
    <property type="match status" value="2"/>
</dbReference>
<dbReference type="SMART" id="SM00487">
    <property type="entry name" value="DEXDc"/>
    <property type="match status" value="1"/>
</dbReference>